<dbReference type="KEGG" id="svo:SVI_3962"/>
<reference evidence="2" key="1">
    <citation type="journal article" date="2010" name="Mol. Biosyst.">
        <title>Complete genome sequence and comparative analysis of Shewanella violacea, a psychrophilic and piezophilic bacterium from deep sea floor sediments.</title>
        <authorList>
            <person name="Aono E."/>
            <person name="Baba T."/>
            <person name="Ara T."/>
            <person name="Nishi T."/>
            <person name="Nakamichi T."/>
            <person name="Inamoto E."/>
            <person name="Toyonaga H."/>
            <person name="Hasegawa M."/>
            <person name="Takai Y."/>
            <person name="Okumura Y."/>
            <person name="Baba M."/>
            <person name="Tomita M."/>
            <person name="Kato C."/>
            <person name="Oshima T."/>
            <person name="Nakasone K."/>
            <person name="Mori H."/>
        </authorList>
    </citation>
    <scope>NUCLEOTIDE SEQUENCE [LARGE SCALE GENOMIC DNA]</scope>
    <source>
        <strain evidence="2">JCM 10179 / CIP 106290 / LMG 19151 / DSS12</strain>
    </source>
</reference>
<organism evidence="1 2">
    <name type="scientific">Shewanella violacea (strain JCM 10179 / CIP 106290 / LMG 19151 / DSS12)</name>
    <dbReference type="NCBI Taxonomy" id="637905"/>
    <lineage>
        <taxon>Bacteria</taxon>
        <taxon>Pseudomonadati</taxon>
        <taxon>Pseudomonadota</taxon>
        <taxon>Gammaproteobacteria</taxon>
        <taxon>Alteromonadales</taxon>
        <taxon>Shewanellaceae</taxon>
        <taxon>Shewanella</taxon>
    </lineage>
</organism>
<dbReference type="STRING" id="637905.SVI_3962"/>
<protein>
    <submittedName>
        <fullName evidence="1">Uncharacterized protein</fullName>
    </submittedName>
</protein>
<dbReference type="Proteomes" id="UP000002350">
    <property type="component" value="Chromosome"/>
</dbReference>
<proteinExistence type="predicted"/>
<dbReference type="AlphaFoldDB" id="D4ZD38"/>
<dbReference type="EMBL" id="AP011177">
    <property type="protein sequence ID" value="BAJ03933.1"/>
    <property type="molecule type" value="Genomic_DNA"/>
</dbReference>
<evidence type="ECO:0000313" key="1">
    <source>
        <dbReference type="EMBL" id="BAJ03933.1"/>
    </source>
</evidence>
<name>D4ZD38_SHEVD</name>
<keyword evidence="2" id="KW-1185">Reference proteome</keyword>
<accession>D4ZD38</accession>
<dbReference type="HOGENOM" id="CLU_3084680_0_0_6"/>
<evidence type="ECO:0000313" key="2">
    <source>
        <dbReference type="Proteomes" id="UP000002350"/>
    </source>
</evidence>
<sequence>MSFRHAYDRDPYFSSKTEFRQRKLRVLSCKVQERAKKAASIQAKASIGIAPY</sequence>
<gene>
    <name evidence="1" type="ordered locus">SVI_3962</name>
</gene>